<evidence type="ECO:0000259" key="2">
    <source>
        <dbReference type="PROSITE" id="PS50132"/>
    </source>
</evidence>
<keyword evidence="4" id="KW-1185">Reference proteome</keyword>
<dbReference type="InterPro" id="IPR044926">
    <property type="entry name" value="RGS_subdomain_2"/>
</dbReference>
<dbReference type="SMART" id="SM00315">
    <property type="entry name" value="RGS"/>
    <property type="match status" value="1"/>
</dbReference>
<dbReference type="PANTHER" id="PTHR13155:SF1">
    <property type="entry name" value="A-KINASE ANCHOR PROTEIN 10, MITOCHONDRIAL"/>
    <property type="match status" value="1"/>
</dbReference>
<dbReference type="OrthoDB" id="5584247at2759"/>
<reference evidence="4" key="1">
    <citation type="submission" date="2016-03" db="EMBL/GenBank/DDBJ databases">
        <authorList>
            <person name="Devillers Hugo."/>
        </authorList>
    </citation>
    <scope>NUCLEOTIDE SEQUENCE [LARGE SCALE GENOMIC DNA]</scope>
</reference>
<dbReference type="Pfam" id="PF00615">
    <property type="entry name" value="RGS"/>
    <property type="match status" value="1"/>
</dbReference>
<name>A0A1G4JM42_9SACH</name>
<feature type="transmembrane region" description="Helical" evidence="1">
    <location>
        <begin position="320"/>
        <end position="339"/>
    </location>
</feature>
<feature type="domain" description="RGS" evidence="2">
    <location>
        <begin position="162"/>
        <end position="260"/>
    </location>
</feature>
<dbReference type="GO" id="GO:0008104">
    <property type="term" value="P:intracellular protein localization"/>
    <property type="evidence" value="ECO:0007669"/>
    <property type="project" value="TreeGrafter"/>
</dbReference>
<sequence>MNVVQSERLPTLYEVLNRQTFTPVDLWSFYTFLSQYPYAIRFLDFWIDTMAHLRLCKDYVRGIRESVAEWEVSQEKSKKSIGKNDNAVETPENRNSMSSSLLLEALMNDGFLDFEDSKRVSQFLQGQTDSPRLTHLLENWQKQTDQELNSEAPFRSPLTGLVDDFLKTQAKDFHKAQITSKQLLSNAQTIVHTYLESPHDSPRYLIQLPDHVRQQAVYMVQTEKRHDPDVFEKLKSIAFQFMELECFPQFLTRMALHNLHDDITKETPRQIVESKSPSRRRTNPFSQYTALSRIGLGMVFVWMGLWLGYVLVFLNYNRGIRVTTIIPFFLGFYFIWCGIYRIDVLYAVCGVTQSLVSNELVSTKDLEIGLNRNSANHRMGHSAPIFLRLFGGTSRLVKIRTPLIDSMIRRRAYWCLFLILVSTGIFTVIFSCVPGHRL</sequence>
<keyword evidence="1" id="KW-1133">Transmembrane helix</keyword>
<evidence type="ECO:0000313" key="3">
    <source>
        <dbReference type="EMBL" id="SCU91530.1"/>
    </source>
</evidence>
<feature type="transmembrane region" description="Helical" evidence="1">
    <location>
        <begin position="290"/>
        <end position="314"/>
    </location>
</feature>
<dbReference type="PROSITE" id="PS50132">
    <property type="entry name" value="RGS"/>
    <property type="match status" value="1"/>
</dbReference>
<dbReference type="InterPro" id="IPR052246">
    <property type="entry name" value="Cell_Polariz_PKAAnc"/>
</dbReference>
<keyword evidence="1" id="KW-0472">Membrane</keyword>
<dbReference type="GO" id="GO:0005886">
    <property type="term" value="C:plasma membrane"/>
    <property type="evidence" value="ECO:0007669"/>
    <property type="project" value="TreeGrafter"/>
</dbReference>
<gene>
    <name evidence="3" type="ORF">LAME_0E12882G</name>
</gene>
<dbReference type="SUPFAM" id="SSF48097">
    <property type="entry name" value="Regulator of G-protein signaling, RGS"/>
    <property type="match status" value="1"/>
</dbReference>
<dbReference type="InterPro" id="IPR036305">
    <property type="entry name" value="RGS_sf"/>
</dbReference>
<dbReference type="PANTHER" id="PTHR13155">
    <property type="entry name" value="A-KINASE ANCHOR PROTEINS"/>
    <property type="match status" value="1"/>
</dbReference>
<protein>
    <submittedName>
        <fullName evidence="3">LAME_0E12882g1_1</fullName>
    </submittedName>
</protein>
<keyword evidence="1" id="KW-0812">Transmembrane</keyword>
<dbReference type="InterPro" id="IPR016137">
    <property type="entry name" value="RGS"/>
</dbReference>
<feature type="transmembrane region" description="Helical" evidence="1">
    <location>
        <begin position="413"/>
        <end position="436"/>
    </location>
</feature>
<dbReference type="AlphaFoldDB" id="A0A1G4JM42"/>
<dbReference type="Proteomes" id="UP000191144">
    <property type="component" value="Chromosome E"/>
</dbReference>
<accession>A0A1G4JM42</accession>
<dbReference type="EMBL" id="LT598481">
    <property type="protein sequence ID" value="SCU91530.1"/>
    <property type="molecule type" value="Genomic_DNA"/>
</dbReference>
<proteinExistence type="predicted"/>
<organism evidence="3 4">
    <name type="scientific">Lachancea meyersii CBS 8951</name>
    <dbReference type="NCBI Taxonomy" id="1266667"/>
    <lineage>
        <taxon>Eukaryota</taxon>
        <taxon>Fungi</taxon>
        <taxon>Dikarya</taxon>
        <taxon>Ascomycota</taxon>
        <taxon>Saccharomycotina</taxon>
        <taxon>Saccharomycetes</taxon>
        <taxon>Saccharomycetales</taxon>
        <taxon>Saccharomycetaceae</taxon>
        <taxon>Lachancea</taxon>
    </lineage>
</organism>
<evidence type="ECO:0000313" key="4">
    <source>
        <dbReference type="Proteomes" id="UP000191144"/>
    </source>
</evidence>
<dbReference type="Gene3D" id="1.10.167.10">
    <property type="entry name" value="Regulator of G-protein Signalling 4, domain 2"/>
    <property type="match status" value="1"/>
</dbReference>
<evidence type="ECO:0000256" key="1">
    <source>
        <dbReference type="SAM" id="Phobius"/>
    </source>
</evidence>